<dbReference type="RefSeq" id="WP_380928440.1">
    <property type="nucleotide sequence ID" value="NZ_JBHUGS010000002.1"/>
</dbReference>
<keyword evidence="2" id="KW-0645">Protease</keyword>
<evidence type="ECO:0000313" key="10">
    <source>
        <dbReference type="Proteomes" id="UP001597400"/>
    </source>
</evidence>
<dbReference type="PANTHER" id="PTHR11757:SF19">
    <property type="entry name" value="PROLYL ENDOPEPTIDASE-LIKE"/>
    <property type="match status" value="1"/>
</dbReference>
<evidence type="ECO:0000256" key="5">
    <source>
        <dbReference type="SAM" id="MobiDB-lite"/>
    </source>
</evidence>
<dbReference type="EMBL" id="JBHUGS010000002">
    <property type="protein sequence ID" value="MFD1950391.1"/>
    <property type="molecule type" value="Genomic_DNA"/>
</dbReference>
<reference evidence="10" key="1">
    <citation type="journal article" date="2019" name="Int. J. Syst. Evol. Microbiol.">
        <title>The Global Catalogue of Microorganisms (GCM) 10K type strain sequencing project: providing services to taxonomists for standard genome sequencing and annotation.</title>
        <authorList>
            <consortium name="The Broad Institute Genomics Platform"/>
            <consortium name="The Broad Institute Genome Sequencing Center for Infectious Disease"/>
            <person name="Wu L."/>
            <person name="Ma J."/>
        </authorList>
    </citation>
    <scope>NUCLEOTIDE SEQUENCE [LARGE SCALE GENOMIC DNA]</scope>
    <source>
        <strain evidence="10">CGMCC 1.12702</strain>
    </source>
</reference>
<dbReference type="PRINTS" id="PR00862">
    <property type="entry name" value="PROLIGOPTASE"/>
</dbReference>
<dbReference type="SUPFAM" id="SSF53474">
    <property type="entry name" value="alpha/beta-Hydrolases"/>
    <property type="match status" value="1"/>
</dbReference>
<evidence type="ECO:0000256" key="6">
    <source>
        <dbReference type="SAM" id="SignalP"/>
    </source>
</evidence>
<keyword evidence="10" id="KW-1185">Reference proteome</keyword>
<feature type="domain" description="Peptidase S9 prolyl oligopeptidase catalytic" evidence="7">
    <location>
        <begin position="500"/>
        <end position="709"/>
    </location>
</feature>
<organism evidence="9 10">
    <name type="scientific">Sphingomonas arantia</name>
    <dbReference type="NCBI Taxonomy" id="1460676"/>
    <lineage>
        <taxon>Bacteria</taxon>
        <taxon>Pseudomonadati</taxon>
        <taxon>Pseudomonadota</taxon>
        <taxon>Alphaproteobacteria</taxon>
        <taxon>Sphingomonadales</taxon>
        <taxon>Sphingomonadaceae</taxon>
        <taxon>Sphingomonas</taxon>
    </lineage>
</organism>
<dbReference type="InterPro" id="IPR051543">
    <property type="entry name" value="Serine_Peptidase_S9A"/>
</dbReference>
<feature type="domain" description="Peptidase S9A N-terminal" evidence="8">
    <location>
        <begin position="41"/>
        <end position="435"/>
    </location>
</feature>
<evidence type="ECO:0000256" key="3">
    <source>
        <dbReference type="ARBA" id="ARBA00022801"/>
    </source>
</evidence>
<gene>
    <name evidence="9" type="ORF">ACFSGX_06385</name>
</gene>
<evidence type="ECO:0000256" key="2">
    <source>
        <dbReference type="ARBA" id="ARBA00022670"/>
    </source>
</evidence>
<evidence type="ECO:0000256" key="4">
    <source>
        <dbReference type="ARBA" id="ARBA00022825"/>
    </source>
</evidence>
<comment type="caution">
    <text evidence="9">The sequence shown here is derived from an EMBL/GenBank/DDBJ whole genome shotgun (WGS) entry which is preliminary data.</text>
</comment>
<dbReference type="InterPro" id="IPR029058">
    <property type="entry name" value="AB_hydrolase_fold"/>
</dbReference>
<feature type="chain" id="PRO_5046165564" evidence="6">
    <location>
        <begin position="21"/>
        <end position="712"/>
    </location>
</feature>
<dbReference type="Gene3D" id="3.40.50.1820">
    <property type="entry name" value="alpha/beta hydrolase"/>
    <property type="match status" value="1"/>
</dbReference>
<protein>
    <submittedName>
        <fullName evidence="9">S9 family peptidase</fullName>
    </submittedName>
</protein>
<dbReference type="InterPro" id="IPR023302">
    <property type="entry name" value="Pept_S9A_N"/>
</dbReference>
<sequence length="712" mass="79454">MTRWMLSTGAALVLAGAGQAQTPSTDGAAPPRVAKRPFEVTSPNGARRDDYYWLRDDTRKNPEMLAYLKAENAYADAQLAALKPLEKTLYDETVAHVKQDDGTVPYLKNGYWYASRFAAGADYPVIERRKGKVTAPAERLFDQPVMAKGHSFFSLSGWQVSPDNRRVAWAEDVVGRRQYVLKVKDIATGRETADTVTNIEPNLVWADDKTILYIEKDPVTLRGYRVKAHVLGTPAARDTLIYEEKDDTFNMGIGRTTDDRFACITLNSTVSNEQRCAPIGGAAPLSPAAFRLLAPRAREFKYTADHLGTRWIVRTNRDAKNFKLVTVADADLAKGVAAWRDLTPASDTVFIEDFKPFEGYVAIDQREGGNRMIRLLDDAGKSQAVTADEPAYTMELAVNEEPATPWVRYTYGSLVTPTTTYEVNAKTGERRVLKVAPVPGYDPARYVTERVWAPARDGTRIPVSLVYKRGTKRDGTAPLFQYAYGSYGFSTDPAVDPGRIGLLDRGFVYAIAHIRGGQEMGRGWYDAGHLLNKKNSFTDFIDVTRYLVAQKYAAKDRVAAMGGSAGGLLMGGVANMAPTDYKLIIAQVPFVDVVTTMLDASIPLTTFEYDEWGNPAQKPYYDYMLSYSPYDNVRAEAYPAMYVGTGLWDSQVQYYEPTKWVAKLREMKTDRNPLLFRVNMEAGHGGKTGRFERFRQNAEWQAFMLQQLGVAK</sequence>
<dbReference type="SUPFAM" id="SSF50993">
    <property type="entry name" value="Peptidase/esterase 'gauge' domain"/>
    <property type="match status" value="1"/>
</dbReference>
<dbReference type="InterPro" id="IPR001375">
    <property type="entry name" value="Peptidase_S9_cat"/>
</dbReference>
<evidence type="ECO:0000256" key="1">
    <source>
        <dbReference type="ARBA" id="ARBA00005228"/>
    </source>
</evidence>
<name>A0ABW4TWN6_9SPHN</name>
<dbReference type="PANTHER" id="PTHR11757">
    <property type="entry name" value="PROTEASE FAMILY S9A OLIGOPEPTIDASE"/>
    <property type="match status" value="1"/>
</dbReference>
<keyword evidence="6" id="KW-0732">Signal</keyword>
<dbReference type="Pfam" id="PF00326">
    <property type="entry name" value="Peptidase_S9"/>
    <property type="match status" value="1"/>
</dbReference>
<feature type="signal peptide" evidence="6">
    <location>
        <begin position="1"/>
        <end position="20"/>
    </location>
</feature>
<dbReference type="Pfam" id="PF02897">
    <property type="entry name" value="Peptidase_S9_N"/>
    <property type="match status" value="1"/>
</dbReference>
<feature type="region of interest" description="Disordered" evidence="5">
    <location>
        <begin position="16"/>
        <end position="42"/>
    </location>
</feature>
<evidence type="ECO:0000313" key="9">
    <source>
        <dbReference type="EMBL" id="MFD1950391.1"/>
    </source>
</evidence>
<evidence type="ECO:0000259" key="7">
    <source>
        <dbReference type="Pfam" id="PF00326"/>
    </source>
</evidence>
<keyword evidence="4" id="KW-0720">Serine protease</keyword>
<dbReference type="Proteomes" id="UP001597400">
    <property type="component" value="Unassembled WGS sequence"/>
</dbReference>
<dbReference type="Gene3D" id="2.130.10.120">
    <property type="entry name" value="Prolyl oligopeptidase, N-terminal domain"/>
    <property type="match status" value="1"/>
</dbReference>
<dbReference type="InterPro" id="IPR002470">
    <property type="entry name" value="Peptidase_S9A"/>
</dbReference>
<comment type="similarity">
    <text evidence="1">Belongs to the peptidase S9A family.</text>
</comment>
<accession>A0ABW4TWN6</accession>
<evidence type="ECO:0000259" key="8">
    <source>
        <dbReference type="Pfam" id="PF02897"/>
    </source>
</evidence>
<proteinExistence type="inferred from homology"/>
<keyword evidence="3" id="KW-0378">Hydrolase</keyword>